<dbReference type="InterPro" id="IPR012429">
    <property type="entry name" value="HGSNAT_cat"/>
</dbReference>
<keyword evidence="1" id="KW-1133">Transmembrane helix</keyword>
<feature type="transmembrane region" description="Helical" evidence="1">
    <location>
        <begin position="358"/>
        <end position="379"/>
    </location>
</feature>
<dbReference type="EMBL" id="BTSX01000006">
    <property type="protein sequence ID" value="GMT06385.1"/>
    <property type="molecule type" value="Genomic_DNA"/>
</dbReference>
<evidence type="ECO:0000256" key="1">
    <source>
        <dbReference type="SAM" id="Phobius"/>
    </source>
</evidence>
<feature type="transmembrane region" description="Helical" evidence="1">
    <location>
        <begin position="527"/>
        <end position="544"/>
    </location>
</feature>
<dbReference type="Proteomes" id="UP001432027">
    <property type="component" value="Unassembled WGS sequence"/>
</dbReference>
<evidence type="ECO:0000313" key="4">
    <source>
        <dbReference type="Proteomes" id="UP001432027"/>
    </source>
</evidence>
<feature type="transmembrane region" description="Helical" evidence="1">
    <location>
        <begin position="212"/>
        <end position="233"/>
    </location>
</feature>
<dbReference type="PANTHER" id="PTHR31061:SF24">
    <property type="entry name" value="LD22376P"/>
    <property type="match status" value="1"/>
</dbReference>
<reference evidence="3" key="1">
    <citation type="submission" date="2023-10" db="EMBL/GenBank/DDBJ databases">
        <title>Genome assembly of Pristionchus species.</title>
        <authorList>
            <person name="Yoshida K."/>
            <person name="Sommer R.J."/>
        </authorList>
    </citation>
    <scope>NUCLEOTIDE SEQUENCE</scope>
    <source>
        <strain evidence="3">RS0144</strain>
    </source>
</reference>
<organism evidence="3 4">
    <name type="scientific">Pristionchus entomophagus</name>
    <dbReference type="NCBI Taxonomy" id="358040"/>
    <lineage>
        <taxon>Eukaryota</taxon>
        <taxon>Metazoa</taxon>
        <taxon>Ecdysozoa</taxon>
        <taxon>Nematoda</taxon>
        <taxon>Chromadorea</taxon>
        <taxon>Rhabditida</taxon>
        <taxon>Rhabditina</taxon>
        <taxon>Diplogasteromorpha</taxon>
        <taxon>Diplogasteroidea</taxon>
        <taxon>Neodiplogasteridae</taxon>
        <taxon>Pristionchus</taxon>
    </lineage>
</organism>
<protein>
    <recommendedName>
        <fullName evidence="2">Heparan-alpha-glucosaminide N-acetyltransferase catalytic domain-containing protein</fullName>
    </recommendedName>
</protein>
<evidence type="ECO:0000313" key="3">
    <source>
        <dbReference type="EMBL" id="GMT06385.1"/>
    </source>
</evidence>
<dbReference type="AlphaFoldDB" id="A0AAV5UJE9"/>
<proteinExistence type="predicted"/>
<name>A0AAV5UJE9_9BILA</name>
<comment type="caution">
    <text evidence="3">The sequence shown here is derived from an EMBL/GenBank/DDBJ whole genome shotgun (WGS) entry which is preliminary data.</text>
</comment>
<feature type="transmembrane region" description="Helical" evidence="1">
    <location>
        <begin position="564"/>
        <end position="584"/>
    </location>
</feature>
<gene>
    <name evidence="3" type="ORF">PENTCL1PPCAC_28559</name>
</gene>
<feature type="non-terminal residue" evidence="3">
    <location>
        <position position="1"/>
    </location>
</feature>
<accession>A0AAV5UJE9</accession>
<keyword evidence="1" id="KW-0472">Membrane</keyword>
<evidence type="ECO:0000259" key="2">
    <source>
        <dbReference type="Pfam" id="PF07786"/>
    </source>
</evidence>
<feature type="transmembrane region" description="Helical" evidence="1">
    <location>
        <begin position="438"/>
        <end position="459"/>
    </location>
</feature>
<dbReference type="Pfam" id="PF07786">
    <property type="entry name" value="HGSNAT_cat"/>
    <property type="match status" value="1"/>
</dbReference>
<feature type="transmembrane region" description="Helical" evidence="1">
    <location>
        <begin position="269"/>
        <end position="288"/>
    </location>
</feature>
<sequence>SHPVSPTTTHTDALSMELPSCLHAGATPKWKLNTALVTVGNATSGSVLQSLSSDCINCTWKSVCSITPARTAALIDSLYPTELRILHNGGSSCQINASLHSTGEYTLDATSCFLGTVAEGDDTIWASLMAVFGLLVLITSHDFYLHFKSGWWSAQEDHDEYYFGNVPRHRSSRRLLSVSVFRGLCVCMMAFANSDGGGLAQFQHSTWDGITVADLIFPAFLFCAGLSSQIAMAHQTSTKIAWSRLLNRVFFLCIIGIFVVNKGSDWHTIRIMGVLQRLALCQLIVYPIQVKVNQPQTLLRITRKLRRFPSETSEENPDEYDVIEGEEPTNDQVIEPVIEGEYATYVSHYFGEWFSIGLVYWVTLFIAIATSALTFFIRIPGCPVGYSGPGGVGDQGEFANCTGGLFGWVDRWVLGNHIYTGAPVKSVYDALDIDPEGIMGTFNSAILVAAGVLAGQILRWYPYRCEQYTRLIVYATLHLLVGIVTSKLIVPANKQLWTISFSFITAGISMYIYFVCRLAVDHVKTKIKLRALAYVGENALLIYMLQEAFAHRLPYEFVVGPSSISRVLLSLWTVLFSIAFGFALRHYDIRFKL</sequence>
<feature type="transmembrane region" description="Helical" evidence="1">
    <location>
        <begin position="175"/>
        <end position="192"/>
    </location>
</feature>
<keyword evidence="4" id="KW-1185">Reference proteome</keyword>
<feature type="transmembrane region" description="Helical" evidence="1">
    <location>
        <begin position="245"/>
        <end position="263"/>
    </location>
</feature>
<dbReference type="PANTHER" id="PTHR31061">
    <property type="entry name" value="LD22376P"/>
    <property type="match status" value="1"/>
</dbReference>
<feature type="transmembrane region" description="Helical" evidence="1">
    <location>
        <begin position="471"/>
        <end position="490"/>
    </location>
</feature>
<keyword evidence="1" id="KW-0812">Transmembrane</keyword>
<feature type="transmembrane region" description="Helical" evidence="1">
    <location>
        <begin position="496"/>
        <end position="515"/>
    </location>
</feature>
<feature type="transmembrane region" description="Helical" evidence="1">
    <location>
        <begin position="124"/>
        <end position="145"/>
    </location>
</feature>
<feature type="domain" description="Heparan-alpha-glucosaminide N-acetyltransferase catalytic" evidence="2">
    <location>
        <begin position="174"/>
        <end position="299"/>
    </location>
</feature>